<evidence type="ECO:0008006" key="3">
    <source>
        <dbReference type="Google" id="ProtNLM"/>
    </source>
</evidence>
<keyword evidence="2" id="KW-1185">Reference proteome</keyword>
<comment type="caution">
    <text evidence="1">The sequence shown here is derived from an EMBL/GenBank/DDBJ whole genome shotgun (WGS) entry which is preliminary data.</text>
</comment>
<protein>
    <recommendedName>
        <fullName evidence="3">Retrotransposon gag domain-containing protein</fullName>
    </recommendedName>
</protein>
<dbReference type="AlphaFoldDB" id="A0A371HSV7"/>
<organism evidence="1 2">
    <name type="scientific">Mucuna pruriens</name>
    <name type="common">Velvet bean</name>
    <name type="synonym">Dolichos pruriens</name>
    <dbReference type="NCBI Taxonomy" id="157652"/>
    <lineage>
        <taxon>Eukaryota</taxon>
        <taxon>Viridiplantae</taxon>
        <taxon>Streptophyta</taxon>
        <taxon>Embryophyta</taxon>
        <taxon>Tracheophyta</taxon>
        <taxon>Spermatophyta</taxon>
        <taxon>Magnoliopsida</taxon>
        <taxon>eudicotyledons</taxon>
        <taxon>Gunneridae</taxon>
        <taxon>Pentapetalae</taxon>
        <taxon>rosids</taxon>
        <taxon>fabids</taxon>
        <taxon>Fabales</taxon>
        <taxon>Fabaceae</taxon>
        <taxon>Papilionoideae</taxon>
        <taxon>50 kb inversion clade</taxon>
        <taxon>NPAAA clade</taxon>
        <taxon>indigoferoid/millettioid clade</taxon>
        <taxon>Phaseoleae</taxon>
        <taxon>Mucuna</taxon>
    </lineage>
</organism>
<dbReference type="Proteomes" id="UP000257109">
    <property type="component" value="Unassembled WGS sequence"/>
</dbReference>
<gene>
    <name evidence="1" type="ORF">CR513_10344</name>
</gene>
<sequence length="88" mass="10450">MWIKATKVVLLSKNKLRFIDIDNLQEAIYRLKKCIMPVIEYFTQMKIIWDELENFSIILVCKCFILCTCVALQQARARSYNSIIQMIE</sequence>
<reference evidence="1" key="1">
    <citation type="submission" date="2018-05" db="EMBL/GenBank/DDBJ databases">
        <title>Draft genome of Mucuna pruriens seed.</title>
        <authorList>
            <person name="Nnadi N.E."/>
            <person name="Vos R."/>
            <person name="Hasami M.H."/>
            <person name="Devisetty U.K."/>
            <person name="Aguiy J.C."/>
        </authorList>
    </citation>
    <scope>NUCLEOTIDE SEQUENCE [LARGE SCALE GENOMIC DNA]</scope>
    <source>
        <strain evidence="1">JCA_2017</strain>
    </source>
</reference>
<evidence type="ECO:0000313" key="1">
    <source>
        <dbReference type="EMBL" id="RDY05774.1"/>
    </source>
</evidence>
<proteinExistence type="predicted"/>
<name>A0A371HSV7_MUCPR</name>
<feature type="non-terminal residue" evidence="1">
    <location>
        <position position="1"/>
    </location>
</feature>
<accession>A0A371HSV7</accession>
<dbReference type="EMBL" id="QJKJ01001816">
    <property type="protein sequence ID" value="RDY05774.1"/>
    <property type="molecule type" value="Genomic_DNA"/>
</dbReference>
<evidence type="ECO:0000313" key="2">
    <source>
        <dbReference type="Proteomes" id="UP000257109"/>
    </source>
</evidence>
<dbReference type="OrthoDB" id="5544992at2759"/>